<evidence type="ECO:0000313" key="3">
    <source>
        <dbReference type="Proteomes" id="UP000054538"/>
    </source>
</evidence>
<dbReference type="AlphaFoldDB" id="A0A0D0C7Y4"/>
<gene>
    <name evidence="2" type="ORF">PAXRUDRAFT_16529</name>
</gene>
<dbReference type="EMBL" id="KN826390">
    <property type="protein sequence ID" value="KIK79052.1"/>
    <property type="molecule type" value="Genomic_DNA"/>
</dbReference>
<feature type="region of interest" description="Disordered" evidence="1">
    <location>
        <begin position="1"/>
        <end position="67"/>
    </location>
</feature>
<name>A0A0D0C7Y4_9AGAM</name>
<proteinExistence type="predicted"/>
<accession>A0A0D0C7Y4</accession>
<dbReference type="Proteomes" id="UP000054538">
    <property type="component" value="Unassembled WGS sequence"/>
</dbReference>
<feature type="compositionally biased region" description="Basic and acidic residues" evidence="1">
    <location>
        <begin position="42"/>
        <end position="53"/>
    </location>
</feature>
<organism evidence="2 3">
    <name type="scientific">Paxillus rubicundulus Ve08.2h10</name>
    <dbReference type="NCBI Taxonomy" id="930991"/>
    <lineage>
        <taxon>Eukaryota</taxon>
        <taxon>Fungi</taxon>
        <taxon>Dikarya</taxon>
        <taxon>Basidiomycota</taxon>
        <taxon>Agaricomycotina</taxon>
        <taxon>Agaricomycetes</taxon>
        <taxon>Agaricomycetidae</taxon>
        <taxon>Boletales</taxon>
        <taxon>Paxilineae</taxon>
        <taxon>Paxillaceae</taxon>
        <taxon>Paxillus</taxon>
    </lineage>
</organism>
<keyword evidence="3" id="KW-1185">Reference proteome</keyword>
<reference evidence="2 3" key="1">
    <citation type="submission" date="2014-04" db="EMBL/GenBank/DDBJ databases">
        <authorList>
            <consortium name="DOE Joint Genome Institute"/>
            <person name="Kuo A."/>
            <person name="Kohler A."/>
            <person name="Jargeat P."/>
            <person name="Nagy L.G."/>
            <person name="Floudas D."/>
            <person name="Copeland A."/>
            <person name="Barry K.W."/>
            <person name="Cichocki N."/>
            <person name="Veneault-Fourrey C."/>
            <person name="LaButti K."/>
            <person name="Lindquist E.A."/>
            <person name="Lipzen A."/>
            <person name="Lundell T."/>
            <person name="Morin E."/>
            <person name="Murat C."/>
            <person name="Sun H."/>
            <person name="Tunlid A."/>
            <person name="Henrissat B."/>
            <person name="Grigoriev I.V."/>
            <person name="Hibbett D.S."/>
            <person name="Martin F."/>
            <person name="Nordberg H.P."/>
            <person name="Cantor M.N."/>
            <person name="Hua S.X."/>
        </authorList>
    </citation>
    <scope>NUCLEOTIDE SEQUENCE [LARGE SCALE GENOMIC DNA]</scope>
    <source>
        <strain evidence="2 3">Ve08.2h10</strain>
    </source>
</reference>
<dbReference type="InParanoid" id="A0A0D0C7Y4"/>
<evidence type="ECO:0000313" key="2">
    <source>
        <dbReference type="EMBL" id="KIK79052.1"/>
    </source>
</evidence>
<evidence type="ECO:0000256" key="1">
    <source>
        <dbReference type="SAM" id="MobiDB-lite"/>
    </source>
</evidence>
<sequence length="162" mass="18603">MRSIEQTKTQNREEDETSWGEEVYLRIHHLTQDQEVEDLDTNDEHSTPSKPDEEGQSSSKHQHSAIDESLFPWGPTSVAIRDTLVPEHQQVLNILNNWSNDPTFIVRKIFLAPGAPNFPPDQWTNIVKGLAIDLNKILGAHYVTDIETKQTKYIRDLFQLSV</sequence>
<dbReference type="HOGENOM" id="CLU_1635936_0_0_1"/>
<reference evidence="3" key="2">
    <citation type="submission" date="2015-01" db="EMBL/GenBank/DDBJ databases">
        <title>Evolutionary Origins and Diversification of the Mycorrhizal Mutualists.</title>
        <authorList>
            <consortium name="DOE Joint Genome Institute"/>
            <consortium name="Mycorrhizal Genomics Consortium"/>
            <person name="Kohler A."/>
            <person name="Kuo A."/>
            <person name="Nagy L.G."/>
            <person name="Floudas D."/>
            <person name="Copeland A."/>
            <person name="Barry K.W."/>
            <person name="Cichocki N."/>
            <person name="Veneault-Fourrey C."/>
            <person name="LaButti K."/>
            <person name="Lindquist E.A."/>
            <person name="Lipzen A."/>
            <person name="Lundell T."/>
            <person name="Morin E."/>
            <person name="Murat C."/>
            <person name="Riley R."/>
            <person name="Ohm R."/>
            <person name="Sun H."/>
            <person name="Tunlid A."/>
            <person name="Henrissat B."/>
            <person name="Grigoriev I.V."/>
            <person name="Hibbett D.S."/>
            <person name="Martin F."/>
        </authorList>
    </citation>
    <scope>NUCLEOTIDE SEQUENCE [LARGE SCALE GENOMIC DNA]</scope>
    <source>
        <strain evidence="3">Ve08.2h10</strain>
    </source>
</reference>
<protein>
    <submittedName>
        <fullName evidence="2">Uncharacterized protein</fullName>
    </submittedName>
</protein>
<dbReference type="OrthoDB" id="2355984at2759"/>